<keyword evidence="2" id="KW-1185">Reference proteome</keyword>
<accession>F9UG74</accession>
<name>F9UG74_9GAMM</name>
<gene>
    <name evidence="1" type="ORF">ThimaDRAFT_3927</name>
</gene>
<evidence type="ECO:0000313" key="1">
    <source>
        <dbReference type="EMBL" id="EGV16800.1"/>
    </source>
</evidence>
<organism evidence="1 2">
    <name type="scientific">Thiocapsa marina 5811</name>
    <dbReference type="NCBI Taxonomy" id="768671"/>
    <lineage>
        <taxon>Bacteria</taxon>
        <taxon>Pseudomonadati</taxon>
        <taxon>Pseudomonadota</taxon>
        <taxon>Gammaproteobacteria</taxon>
        <taxon>Chromatiales</taxon>
        <taxon>Chromatiaceae</taxon>
        <taxon>Thiocapsa</taxon>
    </lineage>
</organism>
<dbReference type="AlphaFoldDB" id="F9UG74"/>
<dbReference type="EMBL" id="AFWV01000014">
    <property type="protein sequence ID" value="EGV16800.1"/>
    <property type="molecule type" value="Genomic_DNA"/>
</dbReference>
<evidence type="ECO:0000313" key="2">
    <source>
        <dbReference type="Proteomes" id="UP000005459"/>
    </source>
</evidence>
<dbReference type="Proteomes" id="UP000005459">
    <property type="component" value="Unassembled WGS sequence"/>
</dbReference>
<sequence>MTDLMAPNPYPRCPARDVVTRDGLDLPKMERACMTSDVILSSTMVEIIAEASVPCVGLLAEGFR</sequence>
<reference evidence="1 2" key="1">
    <citation type="submission" date="2011-06" db="EMBL/GenBank/DDBJ databases">
        <title>The draft genome of Thiocapsa marina 5811.</title>
        <authorList>
            <consortium name="US DOE Joint Genome Institute (JGI-PGF)"/>
            <person name="Lucas S."/>
            <person name="Han J."/>
            <person name="Cheng J.-F."/>
            <person name="Goodwin L."/>
            <person name="Pitluck S."/>
            <person name="Peters L."/>
            <person name="Land M.L."/>
            <person name="Hauser L."/>
            <person name="Vogl K."/>
            <person name="Liu Z."/>
            <person name="Imhoff J."/>
            <person name="Thiel V."/>
            <person name="Frigaard N.-U."/>
            <person name="Bryant D."/>
            <person name="Woyke T.J."/>
        </authorList>
    </citation>
    <scope>NUCLEOTIDE SEQUENCE [LARGE SCALE GENOMIC DNA]</scope>
    <source>
        <strain evidence="1 2">5811</strain>
    </source>
</reference>
<proteinExistence type="predicted"/>
<protein>
    <submittedName>
        <fullName evidence="1">Uncharacterized protein</fullName>
    </submittedName>
</protein>
<dbReference type="STRING" id="768671.ThimaDRAFT_3927"/>